<keyword evidence="5" id="KW-1185">Reference proteome</keyword>
<evidence type="ECO:0000313" key="4">
    <source>
        <dbReference type="EMBL" id="KAL1407375.1"/>
    </source>
</evidence>
<dbReference type="PANTHER" id="PTHR47966">
    <property type="entry name" value="BETA-SITE APP-CLEAVING ENZYME, ISOFORM A-RELATED"/>
    <property type="match status" value="1"/>
</dbReference>
<evidence type="ECO:0000313" key="5">
    <source>
        <dbReference type="Proteomes" id="UP001565368"/>
    </source>
</evidence>
<dbReference type="RefSeq" id="XP_069207319.1">
    <property type="nucleotide sequence ID" value="XM_069355248.1"/>
</dbReference>
<dbReference type="CDD" id="cd05471">
    <property type="entry name" value="pepsin_like"/>
    <property type="match status" value="1"/>
</dbReference>
<dbReference type="Pfam" id="PF00026">
    <property type="entry name" value="Asp"/>
    <property type="match status" value="1"/>
</dbReference>
<dbReference type="InterPro" id="IPR033121">
    <property type="entry name" value="PEPTIDASE_A1"/>
</dbReference>
<reference evidence="4 5" key="1">
    <citation type="submission" date="2023-08" db="EMBL/GenBank/DDBJ databases">
        <title>Annotated Genome Sequence of Vanrija albida AlHP1.</title>
        <authorList>
            <person name="Herzog R."/>
        </authorList>
    </citation>
    <scope>NUCLEOTIDE SEQUENCE [LARGE SCALE GENOMIC DNA]</scope>
    <source>
        <strain evidence="4 5">AlHP1</strain>
    </source>
</reference>
<dbReference type="PRINTS" id="PR00792">
    <property type="entry name" value="PEPSIN"/>
</dbReference>
<dbReference type="InterPro" id="IPR021109">
    <property type="entry name" value="Peptidase_aspartic_dom_sf"/>
</dbReference>
<dbReference type="PROSITE" id="PS51767">
    <property type="entry name" value="PEPTIDASE_A1"/>
    <property type="match status" value="1"/>
</dbReference>
<keyword evidence="2" id="KW-0732">Signal</keyword>
<dbReference type="GeneID" id="95987840"/>
<feature type="signal peptide" evidence="2">
    <location>
        <begin position="1"/>
        <end position="19"/>
    </location>
</feature>
<feature type="domain" description="Peptidase A1" evidence="3">
    <location>
        <begin position="107"/>
        <end position="427"/>
    </location>
</feature>
<dbReference type="SUPFAM" id="SSF50630">
    <property type="entry name" value="Acid proteases"/>
    <property type="match status" value="1"/>
</dbReference>
<sequence length="440" mass="46941">MHASTLLLVLAALATSAQGAALPAARASSLPLSTPPRSLADDGRTALDRVLDEALHQQLKAEQALPHAEREQLQRRAAERVAERSELAKRDGAAISPLYNVAGDMSYGIEIAVGTPPQPFWVMADTGSGDLILWDKNCTQCGDAARFDSSRSKTIAPSRLSPALHNFAYGSGKGTGSWVSETVSIGAASVDNYNVTLVSSGDIAGTAVSPLSGIAGFFLNGHPTSLWKAIADANKWTDKQFGFYLKRRNWDKKYGSSADGGELSLGGINTTYIDGDMEYYPADANAWWRLALYSIVVGDTDKPSSYIMTNNTLTIMDTGATLISLPHAYAKAFYDKIPGSQVIKTDASGGPISWSIPCDTKTTVGVKFAVDYARTWNIAPADLTRGRVGNTTQCVGAVVPGGSQLGAAFLKNVYSAWKYDPPMIGFGKLKDQYNVQPNPS</sequence>
<evidence type="ECO:0000256" key="2">
    <source>
        <dbReference type="SAM" id="SignalP"/>
    </source>
</evidence>
<dbReference type="PANTHER" id="PTHR47966:SF6">
    <property type="entry name" value="PEPTIDASE A1 DOMAIN-CONTAINING PROTEIN"/>
    <property type="match status" value="1"/>
</dbReference>
<comment type="similarity">
    <text evidence="1">Belongs to the peptidase A1 family.</text>
</comment>
<evidence type="ECO:0000256" key="1">
    <source>
        <dbReference type="ARBA" id="ARBA00007447"/>
    </source>
</evidence>
<dbReference type="InterPro" id="IPR034164">
    <property type="entry name" value="Pepsin-like_dom"/>
</dbReference>
<feature type="chain" id="PRO_5045048165" description="Peptidase A1 domain-containing protein" evidence="2">
    <location>
        <begin position="20"/>
        <end position="440"/>
    </location>
</feature>
<dbReference type="InterPro" id="IPR001461">
    <property type="entry name" value="Aspartic_peptidase_A1"/>
</dbReference>
<proteinExistence type="inferred from homology"/>
<evidence type="ECO:0000259" key="3">
    <source>
        <dbReference type="PROSITE" id="PS51767"/>
    </source>
</evidence>
<dbReference type="Proteomes" id="UP001565368">
    <property type="component" value="Unassembled WGS sequence"/>
</dbReference>
<gene>
    <name evidence="4" type="ORF">Q8F55_006797</name>
</gene>
<dbReference type="Gene3D" id="2.40.70.10">
    <property type="entry name" value="Acid Proteases"/>
    <property type="match status" value="2"/>
</dbReference>
<name>A0ABR3PY87_9TREE</name>
<protein>
    <recommendedName>
        <fullName evidence="3">Peptidase A1 domain-containing protein</fullName>
    </recommendedName>
</protein>
<comment type="caution">
    <text evidence="4">The sequence shown here is derived from an EMBL/GenBank/DDBJ whole genome shotgun (WGS) entry which is preliminary data.</text>
</comment>
<organism evidence="4 5">
    <name type="scientific">Vanrija albida</name>
    <dbReference type="NCBI Taxonomy" id="181172"/>
    <lineage>
        <taxon>Eukaryota</taxon>
        <taxon>Fungi</taxon>
        <taxon>Dikarya</taxon>
        <taxon>Basidiomycota</taxon>
        <taxon>Agaricomycotina</taxon>
        <taxon>Tremellomycetes</taxon>
        <taxon>Trichosporonales</taxon>
        <taxon>Trichosporonaceae</taxon>
        <taxon>Vanrija</taxon>
    </lineage>
</organism>
<dbReference type="EMBL" id="JBBXJM010000005">
    <property type="protein sequence ID" value="KAL1407375.1"/>
    <property type="molecule type" value="Genomic_DNA"/>
</dbReference>
<accession>A0ABR3PY87</accession>